<keyword evidence="7 16" id="KW-0812">Transmembrane</keyword>
<feature type="disulfide bond" evidence="14">
    <location>
        <begin position="44"/>
        <end position="75"/>
    </location>
</feature>
<evidence type="ECO:0000256" key="10">
    <source>
        <dbReference type="ARBA" id="ARBA00023136"/>
    </source>
</evidence>
<evidence type="ECO:0000256" key="15">
    <source>
        <dbReference type="SAM" id="MobiDB-lite"/>
    </source>
</evidence>
<evidence type="ECO:0000256" key="16">
    <source>
        <dbReference type="SAM" id="Phobius"/>
    </source>
</evidence>
<evidence type="ECO:0000256" key="13">
    <source>
        <dbReference type="ARBA" id="ARBA00038359"/>
    </source>
</evidence>
<keyword evidence="10 16" id="KW-0472">Membrane</keyword>
<evidence type="ECO:0000256" key="3">
    <source>
        <dbReference type="ARBA" id="ARBA00004613"/>
    </source>
</evidence>
<evidence type="ECO:0000313" key="20">
    <source>
        <dbReference type="Proteomes" id="UP001230504"/>
    </source>
</evidence>
<dbReference type="GO" id="GO:0098552">
    <property type="term" value="C:side of membrane"/>
    <property type="evidence" value="ECO:0007669"/>
    <property type="project" value="UniProtKB-KW"/>
</dbReference>
<keyword evidence="8 17" id="KW-0732">Signal</keyword>
<evidence type="ECO:0000256" key="14">
    <source>
        <dbReference type="PROSITE-ProRule" id="PRU01356"/>
    </source>
</evidence>
<evidence type="ECO:0000256" key="9">
    <source>
        <dbReference type="ARBA" id="ARBA00022989"/>
    </source>
</evidence>
<evidence type="ECO:0000256" key="5">
    <source>
        <dbReference type="ARBA" id="ARBA00022525"/>
    </source>
</evidence>
<feature type="transmembrane region" description="Helical" evidence="16">
    <location>
        <begin position="107"/>
        <end position="128"/>
    </location>
</feature>
<evidence type="ECO:0000256" key="11">
    <source>
        <dbReference type="ARBA" id="ARBA00023157"/>
    </source>
</evidence>
<feature type="compositionally biased region" description="Polar residues" evidence="15">
    <location>
        <begin position="451"/>
        <end position="463"/>
    </location>
</feature>
<feature type="signal peptide" evidence="17">
    <location>
        <begin position="1"/>
        <end position="24"/>
    </location>
</feature>
<feature type="transmembrane region" description="Helical" evidence="16">
    <location>
        <begin position="339"/>
        <end position="363"/>
    </location>
</feature>
<keyword evidence="9 16" id="KW-1133">Transmembrane helix</keyword>
<evidence type="ECO:0000256" key="12">
    <source>
        <dbReference type="ARBA" id="ARBA00023288"/>
    </source>
</evidence>
<gene>
    <name evidence="19" type="ORF">LY79DRAFT_186128</name>
</gene>
<feature type="region of interest" description="Disordered" evidence="15">
    <location>
        <begin position="446"/>
        <end position="485"/>
    </location>
</feature>
<protein>
    <recommendedName>
        <fullName evidence="18">CFEM domain-containing protein</fullName>
    </recommendedName>
</protein>
<feature type="transmembrane region" description="Helical" evidence="16">
    <location>
        <begin position="140"/>
        <end position="163"/>
    </location>
</feature>
<feature type="transmembrane region" description="Helical" evidence="16">
    <location>
        <begin position="183"/>
        <end position="207"/>
    </location>
</feature>
<feature type="domain" description="CFEM" evidence="18">
    <location>
        <begin position="13"/>
        <end position="124"/>
    </location>
</feature>
<evidence type="ECO:0000256" key="7">
    <source>
        <dbReference type="ARBA" id="ARBA00022692"/>
    </source>
</evidence>
<proteinExistence type="inferred from homology"/>
<dbReference type="InterPro" id="IPR049326">
    <property type="entry name" value="Rhodopsin_dom_fungi"/>
</dbReference>
<reference evidence="19" key="1">
    <citation type="submission" date="2021-06" db="EMBL/GenBank/DDBJ databases">
        <title>Comparative genomics, transcriptomics and evolutionary studies reveal genomic signatures of adaptation to plant cell wall in hemibiotrophic fungi.</title>
        <authorList>
            <consortium name="DOE Joint Genome Institute"/>
            <person name="Baroncelli R."/>
            <person name="Diaz J.F."/>
            <person name="Benocci T."/>
            <person name="Peng M."/>
            <person name="Battaglia E."/>
            <person name="Haridas S."/>
            <person name="Andreopoulos W."/>
            <person name="Labutti K."/>
            <person name="Pangilinan J."/>
            <person name="Floch G.L."/>
            <person name="Makela M.R."/>
            <person name="Henrissat B."/>
            <person name="Grigoriev I.V."/>
            <person name="Crouch J.A."/>
            <person name="De Vries R.P."/>
            <person name="Sukno S.A."/>
            <person name="Thon M.R."/>
        </authorList>
    </citation>
    <scope>NUCLEOTIDE SEQUENCE</scope>
    <source>
        <strain evidence="19">CBS 125086</strain>
    </source>
</reference>
<dbReference type="PROSITE" id="PS52012">
    <property type="entry name" value="CFEM"/>
    <property type="match status" value="1"/>
</dbReference>
<keyword evidence="20" id="KW-1185">Reference proteome</keyword>
<dbReference type="Pfam" id="PF20684">
    <property type="entry name" value="Fung_rhodopsin"/>
    <property type="match status" value="1"/>
</dbReference>
<keyword evidence="12" id="KW-0449">Lipoprotein</keyword>
<feature type="chain" id="PRO_5042215194" description="CFEM domain-containing protein" evidence="17">
    <location>
        <begin position="25"/>
        <end position="485"/>
    </location>
</feature>
<comment type="caution">
    <text evidence="19">The sequence shown here is derived from an EMBL/GenBank/DDBJ whole genome shotgun (WGS) entry which is preliminary data.</text>
</comment>
<dbReference type="SMART" id="SM00747">
    <property type="entry name" value="CFEM"/>
    <property type="match status" value="1"/>
</dbReference>
<evidence type="ECO:0000256" key="8">
    <source>
        <dbReference type="ARBA" id="ARBA00022729"/>
    </source>
</evidence>
<evidence type="ECO:0000256" key="4">
    <source>
        <dbReference type="ARBA" id="ARBA00010031"/>
    </source>
</evidence>
<keyword evidence="11 14" id="KW-1015">Disulfide bond</keyword>
<feature type="disulfide bond" evidence="14">
    <location>
        <begin position="40"/>
        <end position="80"/>
    </location>
</feature>
<evidence type="ECO:0000256" key="1">
    <source>
        <dbReference type="ARBA" id="ARBA00004141"/>
    </source>
</evidence>
<dbReference type="AlphaFoldDB" id="A0AAD8V6I6"/>
<evidence type="ECO:0000256" key="17">
    <source>
        <dbReference type="SAM" id="SignalP"/>
    </source>
</evidence>
<name>A0AAD8V6I6_9PEZI</name>
<dbReference type="GO" id="GO:0005576">
    <property type="term" value="C:extracellular region"/>
    <property type="evidence" value="ECO:0007669"/>
    <property type="project" value="UniProtKB-SubCell"/>
</dbReference>
<dbReference type="InterPro" id="IPR052337">
    <property type="entry name" value="SAT4-like"/>
</dbReference>
<dbReference type="EMBL" id="JAHLJV010000026">
    <property type="protein sequence ID" value="KAK1593375.1"/>
    <property type="molecule type" value="Genomic_DNA"/>
</dbReference>
<keyword evidence="6" id="KW-0336">GPI-anchor</keyword>
<feature type="disulfide bond" evidence="14">
    <location>
        <begin position="63"/>
        <end position="96"/>
    </location>
</feature>
<dbReference type="PANTHER" id="PTHR33048:SF143">
    <property type="entry name" value="EXTRACELLULAR MEMBRANE PROTEIN CFEM DOMAIN-CONTAINING PROTEIN-RELATED"/>
    <property type="match status" value="1"/>
</dbReference>
<dbReference type="RefSeq" id="XP_060414686.1">
    <property type="nucleotide sequence ID" value="XM_060551350.1"/>
</dbReference>
<feature type="transmembrane region" description="Helical" evidence="16">
    <location>
        <begin position="267"/>
        <end position="288"/>
    </location>
</feature>
<comment type="similarity">
    <text evidence="4">Belongs to the RBT5 family.</text>
</comment>
<dbReference type="InterPro" id="IPR008427">
    <property type="entry name" value="Extracellular_membr_CFEM_dom"/>
</dbReference>
<feature type="disulfide bond" evidence="14">
    <location>
        <begin position="54"/>
        <end position="61"/>
    </location>
</feature>
<organism evidence="19 20">
    <name type="scientific">Colletotrichum navitas</name>
    <dbReference type="NCBI Taxonomy" id="681940"/>
    <lineage>
        <taxon>Eukaryota</taxon>
        <taxon>Fungi</taxon>
        <taxon>Dikarya</taxon>
        <taxon>Ascomycota</taxon>
        <taxon>Pezizomycotina</taxon>
        <taxon>Sordariomycetes</taxon>
        <taxon>Hypocreomycetidae</taxon>
        <taxon>Glomerellales</taxon>
        <taxon>Glomerellaceae</taxon>
        <taxon>Colletotrichum</taxon>
        <taxon>Colletotrichum graminicola species complex</taxon>
    </lineage>
</organism>
<comment type="similarity">
    <text evidence="13">Belongs to the SAT4 family.</text>
</comment>
<sequence length="485" mass="53520">MRSLVSLTFMVSTFLVIVMPFAEAQKVNNITDAVSKLPTCAATCILSAIKDSPCGLTNTTCICSDSQFETTTESCVTSTCNAKDALNTKGVFMATCGNPVRDRSPTYALLTWVVLGLSTSVVAARLAYKLFSSAEIGLDDLFTFLAYLAVVPSFVINLAGLIPAGLGKDIWTLTASQIRDFGFWFYVVEPLYFVQMGLVKMALLCFYMRIFDRTVIGKILWGTVAFNAINTFVFTIASIFQCTPISYYWTKWSGESQGSCIDINGLAWAYAIIGIALDIWMLYLSLSMIRTLHLHWGKKLAVALMFFVGALVTIISILRLQSLVRFAKSMNPTWDQYDIAFWTSIEVPIGIICCCMPTIRLILIKAFPTFCRKLDRHYSLDKHIDPSNKVNQNPARSLTLRGAAPNSLTTKLLPVLQDTKSMTATQPLSLKTYDFLSSQGTKDLETGSVKDCNSPTSHSSSAVSYHEGSGQRYPEAIKSNSCQDT</sequence>
<evidence type="ECO:0000256" key="2">
    <source>
        <dbReference type="ARBA" id="ARBA00004589"/>
    </source>
</evidence>
<dbReference type="GeneID" id="85435590"/>
<dbReference type="Pfam" id="PF05730">
    <property type="entry name" value="CFEM"/>
    <property type="match status" value="1"/>
</dbReference>
<dbReference type="Proteomes" id="UP001230504">
    <property type="component" value="Unassembled WGS sequence"/>
</dbReference>
<evidence type="ECO:0000256" key="6">
    <source>
        <dbReference type="ARBA" id="ARBA00022622"/>
    </source>
</evidence>
<keyword evidence="5" id="KW-0964">Secreted</keyword>
<dbReference type="PANTHER" id="PTHR33048">
    <property type="entry name" value="PTH11-LIKE INTEGRAL MEMBRANE PROTEIN (AFU_ORTHOLOGUE AFUA_5G11245)"/>
    <property type="match status" value="1"/>
</dbReference>
<keyword evidence="6" id="KW-0325">Glycoprotein</keyword>
<comment type="subcellular location">
    <subcellularLocation>
        <location evidence="2">Membrane</location>
        <topology evidence="2">Lipid-anchor</topology>
        <topology evidence="2">GPI-anchor</topology>
    </subcellularLocation>
    <subcellularLocation>
        <location evidence="1">Membrane</location>
        <topology evidence="1">Multi-pass membrane protein</topology>
    </subcellularLocation>
    <subcellularLocation>
        <location evidence="3">Secreted</location>
    </subcellularLocation>
</comment>
<evidence type="ECO:0000259" key="18">
    <source>
        <dbReference type="PROSITE" id="PS52012"/>
    </source>
</evidence>
<feature type="transmembrane region" description="Helical" evidence="16">
    <location>
        <begin position="300"/>
        <end position="319"/>
    </location>
</feature>
<accession>A0AAD8V6I6</accession>
<feature type="transmembrane region" description="Helical" evidence="16">
    <location>
        <begin position="219"/>
        <end position="247"/>
    </location>
</feature>
<comment type="caution">
    <text evidence="14">Lacks conserved residue(s) required for the propagation of feature annotation.</text>
</comment>
<evidence type="ECO:0000313" key="19">
    <source>
        <dbReference type="EMBL" id="KAK1593375.1"/>
    </source>
</evidence>